<protein>
    <submittedName>
        <fullName evidence="2">CG14180</fullName>
    </submittedName>
</protein>
<organism evidence="2 3">
    <name type="scientific">Drosophila busckii</name>
    <name type="common">Fruit fly</name>
    <dbReference type="NCBI Taxonomy" id="30019"/>
    <lineage>
        <taxon>Eukaryota</taxon>
        <taxon>Metazoa</taxon>
        <taxon>Ecdysozoa</taxon>
        <taxon>Arthropoda</taxon>
        <taxon>Hexapoda</taxon>
        <taxon>Insecta</taxon>
        <taxon>Pterygota</taxon>
        <taxon>Neoptera</taxon>
        <taxon>Endopterygota</taxon>
        <taxon>Diptera</taxon>
        <taxon>Brachycera</taxon>
        <taxon>Muscomorpha</taxon>
        <taxon>Ephydroidea</taxon>
        <taxon>Drosophilidae</taxon>
        <taxon>Drosophila</taxon>
    </lineage>
</organism>
<dbReference type="OMA" id="QYSYVQR"/>
<keyword evidence="3" id="KW-1185">Reference proteome</keyword>
<evidence type="ECO:0000256" key="1">
    <source>
        <dbReference type="SAM" id="MobiDB-lite"/>
    </source>
</evidence>
<dbReference type="Proteomes" id="UP000494163">
    <property type="component" value="Chromosome 3L"/>
</dbReference>
<dbReference type="AlphaFoldDB" id="A0A0M3QW25"/>
<evidence type="ECO:0000313" key="2">
    <source>
        <dbReference type="EMBL" id="ALC43409.1"/>
    </source>
</evidence>
<reference evidence="2 3" key="1">
    <citation type="submission" date="2015-08" db="EMBL/GenBank/DDBJ databases">
        <title>Ancestral chromatin configuration constrains chromatin evolution on differentiating sex chromosomes in Drosophila.</title>
        <authorList>
            <person name="Zhou Q."/>
            <person name="Bachtrog D."/>
        </authorList>
    </citation>
    <scope>NUCLEOTIDE SEQUENCE [LARGE SCALE GENOMIC DNA]</scope>
    <source>
        <tissue evidence="2">Whole larvae</tissue>
    </source>
</reference>
<feature type="region of interest" description="Disordered" evidence="1">
    <location>
        <begin position="16"/>
        <end position="39"/>
    </location>
</feature>
<accession>A0A0M3QW25</accession>
<name>A0A0M3QW25_DROBS</name>
<proteinExistence type="predicted"/>
<dbReference type="OrthoDB" id="5812619at2759"/>
<dbReference type="STRING" id="30019.A0A0M3QW25"/>
<evidence type="ECO:0000313" key="3">
    <source>
        <dbReference type="Proteomes" id="UP000494163"/>
    </source>
</evidence>
<gene>
    <name evidence="2" type="ORF">Dbus_chr3Lg575</name>
</gene>
<feature type="non-terminal residue" evidence="2">
    <location>
        <position position="1"/>
    </location>
</feature>
<feature type="compositionally biased region" description="Low complexity" evidence="1">
    <location>
        <begin position="20"/>
        <end position="37"/>
    </location>
</feature>
<sequence length="290" mass="32437">LSLVDLKNMAAANDGTLEFSSSSTNSNSNSNSNSSNNYVAASQPLDSRYAAAPAQPPPLPPPAVLGPPPRALEQLVIYENFNVHETHRIEDGVCTHISRLPPKKQELLKQFGIQSSSQQCLSNYEKCILIENFIKFCNEYQISDHRPFLDFHESALSKCEQLKFVRYLGQGLSNLTLNKIYVAFKELLSNARTEKLGLESYNLDFILKKKRKNLYSRLHAVGKFFNILQLNMFNLNNCISFFSAASSASVDLTAFDSPQSSPRSHHAFAAVTATPQLSEVCNDQYSYVQR</sequence>
<dbReference type="EMBL" id="CP012525">
    <property type="protein sequence ID" value="ALC43409.1"/>
    <property type="molecule type" value="Genomic_DNA"/>
</dbReference>